<dbReference type="Proteomes" id="UP000233837">
    <property type="component" value="Unassembled WGS sequence"/>
</dbReference>
<dbReference type="AlphaFoldDB" id="A0A2I0XHV9"/>
<keyword evidence="2" id="KW-1185">Reference proteome</keyword>
<gene>
    <name evidence="1" type="ORF">MA16_Dca016687</name>
</gene>
<reference evidence="1 2" key="2">
    <citation type="journal article" date="2017" name="Nature">
        <title>The Apostasia genome and the evolution of orchids.</title>
        <authorList>
            <person name="Zhang G.Q."/>
            <person name="Liu K.W."/>
            <person name="Li Z."/>
            <person name="Lohaus R."/>
            <person name="Hsiao Y.Y."/>
            <person name="Niu S.C."/>
            <person name="Wang J.Y."/>
            <person name="Lin Y.C."/>
            <person name="Xu Q."/>
            <person name="Chen L.J."/>
            <person name="Yoshida K."/>
            <person name="Fujiwara S."/>
            <person name="Wang Z.W."/>
            <person name="Zhang Y.Q."/>
            <person name="Mitsuda N."/>
            <person name="Wang M."/>
            <person name="Liu G.H."/>
            <person name="Pecoraro L."/>
            <person name="Huang H.X."/>
            <person name="Xiao X.J."/>
            <person name="Lin M."/>
            <person name="Wu X.Y."/>
            <person name="Wu W.L."/>
            <person name="Chen Y.Y."/>
            <person name="Chang S.B."/>
            <person name="Sakamoto S."/>
            <person name="Ohme-Takagi M."/>
            <person name="Yagi M."/>
            <person name="Zeng S.J."/>
            <person name="Shen C.Y."/>
            <person name="Yeh C.M."/>
            <person name="Luo Y.B."/>
            <person name="Tsai W.C."/>
            <person name="Van de Peer Y."/>
            <person name="Liu Z.J."/>
        </authorList>
    </citation>
    <scope>NUCLEOTIDE SEQUENCE [LARGE SCALE GENOMIC DNA]</scope>
    <source>
        <tissue evidence="1">The whole plant</tissue>
    </source>
</reference>
<accession>A0A2I0XHV9</accession>
<evidence type="ECO:0000313" key="2">
    <source>
        <dbReference type="Proteomes" id="UP000233837"/>
    </source>
</evidence>
<name>A0A2I0XHV9_9ASPA</name>
<protein>
    <submittedName>
        <fullName evidence="1">Uncharacterized protein</fullName>
    </submittedName>
</protein>
<organism evidence="1 2">
    <name type="scientific">Dendrobium catenatum</name>
    <dbReference type="NCBI Taxonomy" id="906689"/>
    <lineage>
        <taxon>Eukaryota</taxon>
        <taxon>Viridiplantae</taxon>
        <taxon>Streptophyta</taxon>
        <taxon>Embryophyta</taxon>
        <taxon>Tracheophyta</taxon>
        <taxon>Spermatophyta</taxon>
        <taxon>Magnoliopsida</taxon>
        <taxon>Liliopsida</taxon>
        <taxon>Asparagales</taxon>
        <taxon>Orchidaceae</taxon>
        <taxon>Epidendroideae</taxon>
        <taxon>Malaxideae</taxon>
        <taxon>Dendrobiinae</taxon>
        <taxon>Dendrobium</taxon>
    </lineage>
</organism>
<sequence>MALPESARPRPHLPGLPACPTQVSRVASLPRWHRRRCMLPACRCMLPACRCRCTIPTAIARCKVAAQPALSVACKNSKKSNRSESGRVGFGSEKSICLQKRVVLTRTRIVPDQFRIRPKPNP</sequence>
<evidence type="ECO:0000313" key="1">
    <source>
        <dbReference type="EMBL" id="PKU87501.1"/>
    </source>
</evidence>
<dbReference type="EMBL" id="KZ501874">
    <property type="protein sequence ID" value="PKU87501.1"/>
    <property type="molecule type" value="Genomic_DNA"/>
</dbReference>
<proteinExistence type="predicted"/>
<reference evidence="1 2" key="1">
    <citation type="journal article" date="2016" name="Sci. Rep.">
        <title>The Dendrobium catenatum Lindl. genome sequence provides insights into polysaccharide synthase, floral development and adaptive evolution.</title>
        <authorList>
            <person name="Zhang G.Q."/>
            <person name="Xu Q."/>
            <person name="Bian C."/>
            <person name="Tsai W.C."/>
            <person name="Yeh C.M."/>
            <person name="Liu K.W."/>
            <person name="Yoshida K."/>
            <person name="Zhang L.S."/>
            <person name="Chang S.B."/>
            <person name="Chen F."/>
            <person name="Shi Y."/>
            <person name="Su Y.Y."/>
            <person name="Zhang Y.Q."/>
            <person name="Chen L.J."/>
            <person name="Yin Y."/>
            <person name="Lin M."/>
            <person name="Huang H."/>
            <person name="Deng H."/>
            <person name="Wang Z.W."/>
            <person name="Zhu S.L."/>
            <person name="Zhao X."/>
            <person name="Deng C."/>
            <person name="Niu S.C."/>
            <person name="Huang J."/>
            <person name="Wang M."/>
            <person name="Liu G.H."/>
            <person name="Yang H.J."/>
            <person name="Xiao X.J."/>
            <person name="Hsiao Y.Y."/>
            <person name="Wu W.L."/>
            <person name="Chen Y.Y."/>
            <person name="Mitsuda N."/>
            <person name="Ohme-Takagi M."/>
            <person name="Luo Y.B."/>
            <person name="Van de Peer Y."/>
            <person name="Liu Z.J."/>
        </authorList>
    </citation>
    <scope>NUCLEOTIDE SEQUENCE [LARGE SCALE GENOMIC DNA]</scope>
    <source>
        <tissue evidence="1">The whole plant</tissue>
    </source>
</reference>